<evidence type="ECO:0000256" key="7">
    <source>
        <dbReference type="ARBA" id="ARBA00023136"/>
    </source>
</evidence>
<evidence type="ECO:0000313" key="12">
    <source>
        <dbReference type="Proteomes" id="UP001295684"/>
    </source>
</evidence>
<feature type="transmembrane region" description="Helical" evidence="9">
    <location>
        <begin position="390"/>
        <end position="409"/>
    </location>
</feature>
<gene>
    <name evidence="11" type="ORF">ECRASSUSDP1_LOCUS782</name>
</gene>
<dbReference type="PANTHER" id="PTHR10110">
    <property type="entry name" value="SODIUM/HYDROGEN EXCHANGER"/>
    <property type="match status" value="1"/>
</dbReference>
<accession>A0AAD1X6H9</accession>
<dbReference type="GO" id="GO:0098719">
    <property type="term" value="P:sodium ion import across plasma membrane"/>
    <property type="evidence" value="ECO:0007669"/>
    <property type="project" value="TreeGrafter"/>
</dbReference>
<keyword evidence="4 9" id="KW-1133">Transmembrane helix</keyword>
<feature type="transmembrane region" description="Helical" evidence="9">
    <location>
        <begin position="322"/>
        <end position="341"/>
    </location>
</feature>
<comment type="caution">
    <text evidence="11">The sequence shown here is derived from an EMBL/GenBank/DDBJ whole genome shotgun (WGS) entry which is preliminary data.</text>
</comment>
<dbReference type="GO" id="GO:0015385">
    <property type="term" value="F:sodium:proton antiporter activity"/>
    <property type="evidence" value="ECO:0007669"/>
    <property type="project" value="InterPro"/>
</dbReference>
<organism evidence="11 12">
    <name type="scientific">Euplotes crassus</name>
    <dbReference type="NCBI Taxonomy" id="5936"/>
    <lineage>
        <taxon>Eukaryota</taxon>
        <taxon>Sar</taxon>
        <taxon>Alveolata</taxon>
        <taxon>Ciliophora</taxon>
        <taxon>Intramacronucleata</taxon>
        <taxon>Spirotrichea</taxon>
        <taxon>Hypotrichia</taxon>
        <taxon>Euplotida</taxon>
        <taxon>Euplotidae</taxon>
        <taxon>Moneuplotes</taxon>
    </lineage>
</organism>
<keyword evidence="5" id="KW-0915">Sodium</keyword>
<protein>
    <recommendedName>
        <fullName evidence="10">Cation/H+ exchanger transmembrane domain-containing protein</fullName>
    </recommendedName>
</protein>
<dbReference type="InterPro" id="IPR004709">
    <property type="entry name" value="NaH_exchanger"/>
</dbReference>
<keyword evidence="12" id="KW-1185">Reference proteome</keyword>
<dbReference type="InterPro" id="IPR006153">
    <property type="entry name" value="Cation/H_exchanger_TM"/>
</dbReference>
<feature type="transmembrane region" description="Helical" evidence="9">
    <location>
        <begin position="230"/>
        <end position="257"/>
    </location>
</feature>
<feature type="transmembrane region" description="Helical" evidence="9">
    <location>
        <begin position="353"/>
        <end position="378"/>
    </location>
</feature>
<keyword evidence="2" id="KW-0813">Transport</keyword>
<evidence type="ECO:0000256" key="8">
    <source>
        <dbReference type="ARBA" id="ARBA00023201"/>
    </source>
</evidence>
<evidence type="ECO:0000256" key="1">
    <source>
        <dbReference type="ARBA" id="ARBA00004141"/>
    </source>
</evidence>
<dbReference type="Pfam" id="PF00999">
    <property type="entry name" value="Na_H_Exchanger"/>
    <property type="match status" value="1"/>
</dbReference>
<comment type="subcellular location">
    <subcellularLocation>
        <location evidence="1">Membrane</location>
        <topology evidence="1">Multi-pass membrane protein</topology>
    </subcellularLocation>
</comment>
<evidence type="ECO:0000313" key="11">
    <source>
        <dbReference type="EMBL" id="CAI2359491.1"/>
    </source>
</evidence>
<keyword evidence="8" id="KW-0739">Sodium transport</keyword>
<feature type="transmembrane region" description="Helical" evidence="9">
    <location>
        <begin position="269"/>
        <end position="285"/>
    </location>
</feature>
<feature type="transmembrane region" description="Helical" evidence="9">
    <location>
        <begin position="95"/>
        <end position="117"/>
    </location>
</feature>
<name>A0AAD1X6H9_EUPCR</name>
<keyword evidence="3 9" id="KW-0812">Transmembrane</keyword>
<dbReference type="PANTHER" id="PTHR10110:SF187">
    <property type="entry name" value="SODIUM_HYDROGEN EXCHANGER"/>
    <property type="match status" value="1"/>
</dbReference>
<keyword evidence="7 9" id="KW-0472">Membrane</keyword>
<dbReference type="Gene3D" id="6.10.140.1330">
    <property type="match status" value="1"/>
</dbReference>
<evidence type="ECO:0000256" key="5">
    <source>
        <dbReference type="ARBA" id="ARBA00023053"/>
    </source>
</evidence>
<feature type="transmembrane region" description="Helical" evidence="9">
    <location>
        <begin position="137"/>
        <end position="155"/>
    </location>
</feature>
<dbReference type="EMBL" id="CAMPGE010000735">
    <property type="protein sequence ID" value="CAI2359491.1"/>
    <property type="molecule type" value="Genomic_DNA"/>
</dbReference>
<evidence type="ECO:0000256" key="6">
    <source>
        <dbReference type="ARBA" id="ARBA00023065"/>
    </source>
</evidence>
<feature type="domain" description="Cation/H+ exchanger transmembrane" evidence="10">
    <location>
        <begin position="20"/>
        <end position="444"/>
    </location>
</feature>
<feature type="transmembrane region" description="Helical" evidence="9">
    <location>
        <begin position="6"/>
        <end position="27"/>
    </location>
</feature>
<feature type="transmembrane region" description="Helical" evidence="9">
    <location>
        <begin position="66"/>
        <end position="83"/>
    </location>
</feature>
<dbReference type="AlphaFoldDB" id="A0AAD1X6H9"/>
<feature type="transmembrane region" description="Helical" evidence="9">
    <location>
        <begin position="421"/>
        <end position="449"/>
    </location>
</feature>
<reference evidence="11" key="1">
    <citation type="submission" date="2023-07" db="EMBL/GenBank/DDBJ databases">
        <authorList>
            <consortium name="AG Swart"/>
            <person name="Singh M."/>
            <person name="Singh A."/>
            <person name="Seah K."/>
            <person name="Emmerich C."/>
        </authorList>
    </citation>
    <scope>NUCLEOTIDE SEQUENCE</scope>
    <source>
        <strain evidence="11">DP1</strain>
    </source>
</reference>
<feature type="transmembrane region" description="Helical" evidence="9">
    <location>
        <begin position="291"/>
        <end position="310"/>
    </location>
</feature>
<sequence length="586" mass="65300">MSDEKLSIEMMLCIVILIVYIVLAEIIEIKRVDFIHESGVAVFLGILVGLVIKYGLNQTVAFSESSLFYFIIPPIIFSAGYTLKKQNFIENFSYILMFGLVGTLLCMMFLSYLIVGASHIIFTGESSSMRPDQYDCMLLAIMLCASDSVAALTIIKKKDYPKLNSIVFGESILNDAVSILLVRTVEGYILATNESAAPSTPGTDDTANDDVLKGRMLKSENFSLLSSDGISILASFCFMTLFSVLLGVLFGLLASFISKNVPTLRVHPAREMFLILLFAYLGYVVSEMIELSGIMAIFSCGMTMSYYTIYSMSQKSRKGSQLAVETIGHAAEAILFVYMGVSLFSIKVHQMSIGFSFLVLFAAFIARAISMVISYLMVCWCTEQIKLNQFAVIWFSGLVKGAIAFGLSAQISPEVSENRDFIMGTTLSIVLVSTIVLGGLMSVFARAVGLDKEKEMLRRIYASFEKGSKKEQAEAIADETGQSDEEFGDDIRGKILRMKSRAINFIVTFDRLVLQKYFGGATPEDEEREREEEEVEEHEALRIFAERHRSDFMTADHDLNDNKGKIFSTRRFLKFPFKLKGEENSA</sequence>
<dbReference type="PRINTS" id="PR01084">
    <property type="entry name" value="NAHEXCHNGR"/>
</dbReference>
<dbReference type="GO" id="GO:0015386">
    <property type="term" value="F:potassium:proton antiporter activity"/>
    <property type="evidence" value="ECO:0007669"/>
    <property type="project" value="TreeGrafter"/>
</dbReference>
<dbReference type="GO" id="GO:0051453">
    <property type="term" value="P:regulation of intracellular pH"/>
    <property type="evidence" value="ECO:0007669"/>
    <property type="project" value="TreeGrafter"/>
</dbReference>
<keyword evidence="6" id="KW-0406">Ion transport</keyword>
<evidence type="ECO:0000259" key="10">
    <source>
        <dbReference type="Pfam" id="PF00999"/>
    </source>
</evidence>
<dbReference type="GO" id="GO:0005886">
    <property type="term" value="C:plasma membrane"/>
    <property type="evidence" value="ECO:0007669"/>
    <property type="project" value="TreeGrafter"/>
</dbReference>
<dbReference type="Proteomes" id="UP001295684">
    <property type="component" value="Unassembled WGS sequence"/>
</dbReference>
<evidence type="ECO:0000256" key="4">
    <source>
        <dbReference type="ARBA" id="ARBA00022989"/>
    </source>
</evidence>
<evidence type="ECO:0000256" key="3">
    <source>
        <dbReference type="ARBA" id="ARBA00022692"/>
    </source>
</evidence>
<dbReference type="InterPro" id="IPR018422">
    <property type="entry name" value="Cation/H_exchanger_CPA1"/>
</dbReference>
<feature type="transmembrane region" description="Helical" evidence="9">
    <location>
        <begin position="34"/>
        <end position="54"/>
    </location>
</feature>
<proteinExistence type="predicted"/>
<evidence type="ECO:0000256" key="9">
    <source>
        <dbReference type="SAM" id="Phobius"/>
    </source>
</evidence>
<evidence type="ECO:0000256" key="2">
    <source>
        <dbReference type="ARBA" id="ARBA00022448"/>
    </source>
</evidence>